<feature type="domain" description="Amidohydrolase-related" evidence="4">
    <location>
        <begin position="66"/>
        <end position="338"/>
    </location>
</feature>
<evidence type="ECO:0000313" key="6">
    <source>
        <dbReference type="Proteomes" id="UP000738349"/>
    </source>
</evidence>
<dbReference type="EMBL" id="JAGMUV010000017">
    <property type="protein sequence ID" value="KAH7130921.1"/>
    <property type="molecule type" value="Genomic_DNA"/>
</dbReference>
<accession>A0A9P9ISL5</accession>
<dbReference type="GO" id="GO:0005829">
    <property type="term" value="C:cytosol"/>
    <property type="evidence" value="ECO:0007669"/>
    <property type="project" value="TreeGrafter"/>
</dbReference>
<dbReference type="Proteomes" id="UP000738349">
    <property type="component" value="Unassembled WGS sequence"/>
</dbReference>
<dbReference type="SUPFAM" id="SSF51556">
    <property type="entry name" value="Metallo-dependent hydrolases"/>
    <property type="match status" value="1"/>
</dbReference>
<dbReference type="PANTHER" id="PTHR21240">
    <property type="entry name" value="2-AMINO-3-CARBOXYLMUCONATE-6-SEMIALDEHYDE DECARBOXYLASE"/>
    <property type="match status" value="1"/>
</dbReference>
<dbReference type="GO" id="GO:0016831">
    <property type="term" value="F:carboxy-lyase activity"/>
    <property type="evidence" value="ECO:0007669"/>
    <property type="project" value="UniProtKB-KW"/>
</dbReference>
<gene>
    <name evidence="5" type="ORF">EDB81DRAFT_888219</name>
</gene>
<dbReference type="InterPro" id="IPR006680">
    <property type="entry name" value="Amidohydro-rel"/>
</dbReference>
<organism evidence="5 6">
    <name type="scientific">Dactylonectria macrodidyma</name>
    <dbReference type="NCBI Taxonomy" id="307937"/>
    <lineage>
        <taxon>Eukaryota</taxon>
        <taxon>Fungi</taxon>
        <taxon>Dikarya</taxon>
        <taxon>Ascomycota</taxon>
        <taxon>Pezizomycotina</taxon>
        <taxon>Sordariomycetes</taxon>
        <taxon>Hypocreomycetidae</taxon>
        <taxon>Hypocreales</taxon>
        <taxon>Nectriaceae</taxon>
        <taxon>Dactylonectria</taxon>
    </lineage>
</organism>
<dbReference type="Pfam" id="PF04909">
    <property type="entry name" value="Amidohydro_2"/>
    <property type="match status" value="1"/>
</dbReference>
<evidence type="ECO:0000256" key="2">
    <source>
        <dbReference type="ARBA" id="ARBA00023239"/>
    </source>
</evidence>
<dbReference type="GO" id="GO:0016787">
    <property type="term" value="F:hydrolase activity"/>
    <property type="evidence" value="ECO:0007669"/>
    <property type="project" value="InterPro"/>
</dbReference>
<dbReference type="PANTHER" id="PTHR21240:SF31">
    <property type="entry name" value="AMIDOHYDROLASE FAMILY PROTEIN (AFU_ORTHOLOGUE AFUA_7G05840)"/>
    <property type="match status" value="1"/>
</dbReference>
<dbReference type="GO" id="GO:0019748">
    <property type="term" value="P:secondary metabolic process"/>
    <property type="evidence" value="ECO:0007669"/>
    <property type="project" value="TreeGrafter"/>
</dbReference>
<sequence length="353" mass="39976">MRQSITIAFGTFVASAIAKTWNNTGKGSIIFEEAFSLEYPELERTIGSALPGQTYADLLTNLADIHNQRLRWMDETGVDYMVLSLTSPGIQGISDVRIAERVATQANDDIAATISNNTVRFGAFAALSMHNATQAALELRRCVEELGFHGALLNDFQQAGVDNNTLYYYDAAEYDVFWQMAVDLDVPVYLHPRPPTPLMRSTDFAHAPWMLGPAHQFAVTLSNHIVGLCTNGVFDRFPSLKVIVGHLGERLPSDFWRIDEMLARRVREGIPMKRPFSSYWRTNIWETTTGNFWTDLLEFHRSVLGEDRVLYSVDYPFIMMQQGAEWVKTLKQSKSSEQDFIRNHAIKLLKLDA</sequence>
<comment type="caution">
    <text evidence="5">The sequence shown here is derived from an EMBL/GenBank/DDBJ whole genome shotgun (WGS) entry which is preliminary data.</text>
</comment>
<dbReference type="AlphaFoldDB" id="A0A9P9ISL5"/>
<keyword evidence="1 3" id="KW-0210">Decarboxylase</keyword>
<evidence type="ECO:0000256" key="3">
    <source>
        <dbReference type="RuleBase" id="RU366045"/>
    </source>
</evidence>
<proteinExistence type="inferred from homology"/>
<protein>
    <submittedName>
        <fullName evidence="5">Amidohydrolase 2</fullName>
    </submittedName>
</protein>
<name>A0A9P9ISL5_9HYPO</name>
<dbReference type="OrthoDB" id="432010at2759"/>
<evidence type="ECO:0000313" key="5">
    <source>
        <dbReference type="EMBL" id="KAH7130921.1"/>
    </source>
</evidence>
<comment type="similarity">
    <text evidence="3">Belongs to the metallo-dependent hydrolases superfamily.</text>
</comment>
<dbReference type="Gene3D" id="3.20.20.140">
    <property type="entry name" value="Metal-dependent hydrolases"/>
    <property type="match status" value="1"/>
</dbReference>
<evidence type="ECO:0000259" key="4">
    <source>
        <dbReference type="Pfam" id="PF04909"/>
    </source>
</evidence>
<dbReference type="InterPro" id="IPR032465">
    <property type="entry name" value="ACMSD"/>
</dbReference>
<keyword evidence="2 3" id="KW-0456">Lyase</keyword>
<reference evidence="5" key="1">
    <citation type="journal article" date="2021" name="Nat. Commun.">
        <title>Genetic determinants of endophytism in the Arabidopsis root mycobiome.</title>
        <authorList>
            <person name="Mesny F."/>
            <person name="Miyauchi S."/>
            <person name="Thiergart T."/>
            <person name="Pickel B."/>
            <person name="Atanasova L."/>
            <person name="Karlsson M."/>
            <person name="Huettel B."/>
            <person name="Barry K.W."/>
            <person name="Haridas S."/>
            <person name="Chen C."/>
            <person name="Bauer D."/>
            <person name="Andreopoulos W."/>
            <person name="Pangilinan J."/>
            <person name="LaButti K."/>
            <person name="Riley R."/>
            <person name="Lipzen A."/>
            <person name="Clum A."/>
            <person name="Drula E."/>
            <person name="Henrissat B."/>
            <person name="Kohler A."/>
            <person name="Grigoriev I.V."/>
            <person name="Martin F.M."/>
            <person name="Hacquard S."/>
        </authorList>
    </citation>
    <scope>NUCLEOTIDE SEQUENCE</scope>
    <source>
        <strain evidence="5">MPI-CAGE-AT-0147</strain>
    </source>
</reference>
<dbReference type="InterPro" id="IPR032466">
    <property type="entry name" value="Metal_Hydrolase"/>
</dbReference>
<evidence type="ECO:0000256" key="1">
    <source>
        <dbReference type="ARBA" id="ARBA00022793"/>
    </source>
</evidence>
<keyword evidence="6" id="KW-1185">Reference proteome</keyword>